<reference evidence="3 4" key="1">
    <citation type="submission" date="2021-08" db="EMBL/GenBank/DDBJ databases">
        <authorList>
            <person name="Peeters C."/>
        </authorList>
    </citation>
    <scope>NUCLEOTIDE SEQUENCE [LARGE SCALE GENOMIC DNA]</scope>
    <source>
        <strain evidence="3 4">LMG 32289</strain>
    </source>
</reference>
<evidence type="ECO:0000256" key="1">
    <source>
        <dbReference type="SAM" id="Phobius"/>
    </source>
</evidence>
<dbReference type="Pfam" id="PF08239">
    <property type="entry name" value="SH3_3"/>
    <property type="match status" value="1"/>
</dbReference>
<evidence type="ECO:0000313" key="3">
    <source>
        <dbReference type="EMBL" id="CAG9164191.1"/>
    </source>
</evidence>
<dbReference type="Gene3D" id="2.30.30.40">
    <property type="entry name" value="SH3 Domains"/>
    <property type="match status" value="1"/>
</dbReference>
<accession>A0ABN7XT70</accession>
<dbReference type="RefSeq" id="WP_223981477.1">
    <property type="nucleotide sequence ID" value="NZ_CAJZAG010000001.1"/>
</dbReference>
<dbReference type="Proteomes" id="UP000706525">
    <property type="component" value="Unassembled WGS sequence"/>
</dbReference>
<feature type="transmembrane region" description="Helical" evidence="1">
    <location>
        <begin position="252"/>
        <end position="273"/>
    </location>
</feature>
<sequence length="376" mass="41396">MNSKITDLSIQTLLGSDLGAYRAETSLAHTATLQLRTQTEALRLAMGPTDAMRRFLGEMNLVSPVSDTLSSYHQLANEPLWHAQEAARSVSAAFAQQLESMKAAIRPATEVLASFSAHRATFNALLAPSNFAVNLQDLLRQRTGDAVFEQAQRLGRPYDELLRALEQFKEPASLAALHTFSDSIANATELACFEHLGVDLVDGEADSGLRQRAASAIQAITADAEAQPSLQAAVDQIIAAIKATKEPAVQKVLWLVLLPLFFMLLGAFLTPYADFHIKQLLEAKSKQGATKVVKEAAREAIGDVSVLRDYRFIGTKLLIVRSAPSARAPQLGQLRFGYLVRILQRNGDFTLISWRNTDSNVEIQGWVFSRYLRRFD</sequence>
<evidence type="ECO:0000313" key="4">
    <source>
        <dbReference type="Proteomes" id="UP000706525"/>
    </source>
</evidence>
<keyword evidence="4" id="KW-1185">Reference proteome</keyword>
<protein>
    <recommendedName>
        <fullName evidence="2">SH3b domain-containing protein</fullName>
    </recommendedName>
</protein>
<keyword evidence="1" id="KW-0472">Membrane</keyword>
<organism evidence="3 4">
    <name type="scientific">Cupriavidus pampae</name>
    <dbReference type="NCBI Taxonomy" id="659251"/>
    <lineage>
        <taxon>Bacteria</taxon>
        <taxon>Pseudomonadati</taxon>
        <taxon>Pseudomonadota</taxon>
        <taxon>Betaproteobacteria</taxon>
        <taxon>Burkholderiales</taxon>
        <taxon>Burkholderiaceae</taxon>
        <taxon>Cupriavidus</taxon>
    </lineage>
</organism>
<keyword evidence="1" id="KW-0812">Transmembrane</keyword>
<feature type="domain" description="SH3b" evidence="2">
    <location>
        <begin position="318"/>
        <end position="372"/>
    </location>
</feature>
<dbReference type="InterPro" id="IPR003646">
    <property type="entry name" value="SH3-like_bac-type"/>
</dbReference>
<comment type="caution">
    <text evidence="3">The sequence shown here is derived from an EMBL/GenBank/DDBJ whole genome shotgun (WGS) entry which is preliminary data.</text>
</comment>
<keyword evidence="1" id="KW-1133">Transmembrane helix</keyword>
<proteinExistence type="predicted"/>
<evidence type="ECO:0000259" key="2">
    <source>
        <dbReference type="Pfam" id="PF08239"/>
    </source>
</evidence>
<gene>
    <name evidence="3" type="ORF">LMG32289_00531</name>
</gene>
<dbReference type="EMBL" id="CAJZAG010000001">
    <property type="protein sequence ID" value="CAG9164191.1"/>
    <property type="molecule type" value="Genomic_DNA"/>
</dbReference>
<name>A0ABN7XT70_9BURK</name>